<gene>
    <name evidence="1" type="ORF">ACFP5Y_02075</name>
</gene>
<keyword evidence="2" id="KW-1185">Reference proteome</keyword>
<name>A0ABW1RX73_9LACO</name>
<organism evidence="1 2">
    <name type="scientific">Lactiplantibacillus daowaiensis</name>
    <dbReference type="NCBI Taxonomy" id="2559918"/>
    <lineage>
        <taxon>Bacteria</taxon>
        <taxon>Bacillati</taxon>
        <taxon>Bacillota</taxon>
        <taxon>Bacilli</taxon>
        <taxon>Lactobacillales</taxon>
        <taxon>Lactobacillaceae</taxon>
        <taxon>Lactiplantibacillus</taxon>
    </lineage>
</organism>
<dbReference type="EMBL" id="JBHSSC010000005">
    <property type="protein sequence ID" value="MFC6180033.1"/>
    <property type="molecule type" value="Genomic_DNA"/>
</dbReference>
<comment type="caution">
    <text evidence="1">The sequence shown here is derived from an EMBL/GenBank/DDBJ whole genome shotgun (WGS) entry which is preliminary data.</text>
</comment>
<accession>A0ABW1RX73</accession>
<dbReference type="RefSeq" id="WP_137628196.1">
    <property type="nucleotide sequence ID" value="NZ_BJDJ01000006.1"/>
</dbReference>
<dbReference type="Proteomes" id="UP001596282">
    <property type="component" value="Unassembled WGS sequence"/>
</dbReference>
<protein>
    <submittedName>
        <fullName evidence="1">Uncharacterized protein</fullName>
    </submittedName>
</protein>
<reference evidence="2" key="1">
    <citation type="journal article" date="2019" name="Int. J. Syst. Evol. Microbiol.">
        <title>The Global Catalogue of Microorganisms (GCM) 10K type strain sequencing project: providing services to taxonomists for standard genome sequencing and annotation.</title>
        <authorList>
            <consortium name="The Broad Institute Genomics Platform"/>
            <consortium name="The Broad Institute Genome Sequencing Center for Infectious Disease"/>
            <person name="Wu L."/>
            <person name="Ma J."/>
        </authorList>
    </citation>
    <scope>NUCLEOTIDE SEQUENCE [LARGE SCALE GENOMIC DNA]</scope>
    <source>
        <strain evidence="2">CCM 8933</strain>
    </source>
</reference>
<sequence>MAIYINGKSIHPFINGKRIGTIYRGGSKVYQDYVPVGTLLATNTDNNVTGDDLILNFSDKISRAKNGITITYTKYYEYQQGGLPQFSDYGTGQGNIPKSQLVVGKTVVLPVSPSFGGSSGLSIKIVSEKSLQIPHLLINGPYNDGYYLFMGKVVTY</sequence>
<evidence type="ECO:0000313" key="2">
    <source>
        <dbReference type="Proteomes" id="UP001596282"/>
    </source>
</evidence>
<proteinExistence type="predicted"/>
<evidence type="ECO:0000313" key="1">
    <source>
        <dbReference type="EMBL" id="MFC6180033.1"/>
    </source>
</evidence>